<dbReference type="KEGG" id="salo:EF888_12330"/>
<keyword evidence="2" id="KW-1185">Reference proteome</keyword>
<dbReference type="EMBL" id="QGGV01000002">
    <property type="protein sequence ID" value="PWK57722.1"/>
    <property type="molecule type" value="Genomic_DNA"/>
</dbReference>
<name>A0A316GAS7_9RHOB</name>
<reference evidence="1 2" key="1">
    <citation type="submission" date="2018-05" db="EMBL/GenBank/DDBJ databases">
        <title>Genomic Encyclopedia of Type Strains, Phase IV (KMG-IV): sequencing the most valuable type-strain genomes for metagenomic binning, comparative biology and taxonomic classification.</title>
        <authorList>
            <person name="Goeker M."/>
        </authorList>
    </citation>
    <scope>NUCLEOTIDE SEQUENCE [LARGE SCALE GENOMIC DNA]</scope>
    <source>
        <strain evidence="1 2">DSM 103371</strain>
    </source>
</reference>
<gene>
    <name evidence="1" type="ORF">C8D95_102369</name>
</gene>
<proteinExistence type="predicted"/>
<comment type="caution">
    <text evidence="1">The sequence shown here is derived from an EMBL/GenBank/DDBJ whole genome shotgun (WGS) entry which is preliminary data.</text>
</comment>
<evidence type="ECO:0000313" key="1">
    <source>
        <dbReference type="EMBL" id="PWK57722.1"/>
    </source>
</evidence>
<protein>
    <submittedName>
        <fullName evidence="1">Uncharacterized protein</fullName>
    </submittedName>
</protein>
<dbReference type="AlphaFoldDB" id="A0A316GAS7"/>
<dbReference type="RefSeq" id="WP_109758306.1">
    <property type="nucleotide sequence ID" value="NZ_CP034588.1"/>
</dbReference>
<dbReference type="Proteomes" id="UP000245390">
    <property type="component" value="Unassembled WGS sequence"/>
</dbReference>
<evidence type="ECO:0000313" key="2">
    <source>
        <dbReference type="Proteomes" id="UP000245390"/>
    </source>
</evidence>
<sequence>MIQDDLHTLSVRPEDVARILSAMAQLMDQMHKRDLALQDAISDLTDLAAPIPESLRHIQHIDLVTQTHSELARFLPQLADCLVGHPVHHRKLAGALTLHSLQNLLLGQRTEAESVEAGELSLF</sequence>
<organism evidence="1 2">
    <name type="scientific">Silicimonas algicola</name>
    <dbReference type="NCBI Taxonomy" id="1826607"/>
    <lineage>
        <taxon>Bacteria</taxon>
        <taxon>Pseudomonadati</taxon>
        <taxon>Pseudomonadota</taxon>
        <taxon>Alphaproteobacteria</taxon>
        <taxon>Rhodobacterales</taxon>
        <taxon>Paracoccaceae</taxon>
    </lineage>
</organism>
<accession>A0A316GAS7</accession>